<dbReference type="Pfam" id="PF24787">
    <property type="entry name" value="TEX47"/>
    <property type="match status" value="1"/>
</dbReference>
<dbReference type="InterPro" id="IPR055308">
    <property type="entry name" value="TEX47-like"/>
</dbReference>
<sequence length="237" mass="27451">MPKVPRGDYLHILEEKQKLKLNKFLLHRLFLVANIQPNMEKKEVAEYYDQAFQSILKHHPEEAVTGLLLIYPTSMLHIIESSDGTLQQVLSDYLGHERKEPEFWIQKMKIIVISHNIPTRLFMQWHVSVVRVPTVYLEDMTQSQSLQEVITGFLTWMHKLALHLKTLKVGAKGLDDNLHLAAPHLLPAEQILKYLGNAEELMDPATFLSTYNKPIDIVLDSEVVWPAPSRFYDGKKY</sequence>
<gene>
    <name evidence="1" type="ORF">H920_17426</name>
</gene>
<reference evidence="1 2" key="1">
    <citation type="submission" date="2013-11" db="EMBL/GenBank/DDBJ databases">
        <title>The Damaraland mole rat (Fukomys damarensis) genome and evolution of African mole rats.</title>
        <authorList>
            <person name="Gladyshev V.N."/>
            <person name="Fang X."/>
        </authorList>
    </citation>
    <scope>NUCLEOTIDE SEQUENCE [LARGE SCALE GENOMIC DNA]</scope>
    <source>
        <tissue evidence="1">Liver</tissue>
    </source>
</reference>
<name>A0A091DEL3_FUKDA</name>
<evidence type="ECO:0000313" key="1">
    <source>
        <dbReference type="EMBL" id="KFO21191.1"/>
    </source>
</evidence>
<protein>
    <submittedName>
        <fullName evidence="1">Uncharacterized protein</fullName>
    </submittedName>
</protein>
<keyword evidence="2" id="KW-1185">Reference proteome</keyword>
<proteinExistence type="predicted"/>
<accession>A0A091DEL3</accession>
<dbReference type="PANTHER" id="PTHR34035:SF1">
    <property type="entry name" value="TESTIS-EXPRESSED PROTEIN 47"/>
    <property type="match status" value="1"/>
</dbReference>
<dbReference type="Proteomes" id="UP000028990">
    <property type="component" value="Unassembled WGS sequence"/>
</dbReference>
<dbReference type="eggNOG" id="ENOG502RYKR">
    <property type="taxonomic scope" value="Eukaryota"/>
</dbReference>
<dbReference type="EMBL" id="KN124462">
    <property type="protein sequence ID" value="KFO21191.1"/>
    <property type="molecule type" value="Genomic_DNA"/>
</dbReference>
<evidence type="ECO:0000313" key="2">
    <source>
        <dbReference type="Proteomes" id="UP000028990"/>
    </source>
</evidence>
<dbReference type="PANTHER" id="PTHR34035">
    <property type="entry name" value="TESTIS-EXPRESSED PROTEIN 47"/>
    <property type="match status" value="1"/>
</dbReference>
<organism evidence="1 2">
    <name type="scientific">Fukomys damarensis</name>
    <name type="common">Damaraland mole rat</name>
    <name type="synonym">Cryptomys damarensis</name>
    <dbReference type="NCBI Taxonomy" id="885580"/>
    <lineage>
        <taxon>Eukaryota</taxon>
        <taxon>Metazoa</taxon>
        <taxon>Chordata</taxon>
        <taxon>Craniata</taxon>
        <taxon>Vertebrata</taxon>
        <taxon>Euteleostomi</taxon>
        <taxon>Mammalia</taxon>
        <taxon>Eutheria</taxon>
        <taxon>Euarchontoglires</taxon>
        <taxon>Glires</taxon>
        <taxon>Rodentia</taxon>
        <taxon>Hystricomorpha</taxon>
        <taxon>Bathyergidae</taxon>
        <taxon>Fukomys</taxon>
    </lineage>
</organism>
<dbReference type="AlphaFoldDB" id="A0A091DEL3"/>